<feature type="transmembrane region" description="Helical" evidence="1">
    <location>
        <begin position="139"/>
        <end position="161"/>
    </location>
</feature>
<comment type="caution">
    <text evidence="2">The sequence shown here is derived from an EMBL/GenBank/DDBJ whole genome shotgun (WGS) entry which is preliminary data.</text>
</comment>
<reference evidence="2 3" key="1">
    <citation type="submission" date="2024-08" db="EMBL/GenBank/DDBJ databases">
        <authorList>
            <person name="Cucini C."/>
            <person name="Frati F."/>
        </authorList>
    </citation>
    <scope>NUCLEOTIDE SEQUENCE [LARGE SCALE GENOMIC DNA]</scope>
</reference>
<sequence>MGFGVAYINVLLLHQRIFESPVSYDVTKGQLVANPKAKNPLQLPIWYLVKTFVFITHLFGMYRCIYMIDQYSSYNVMNPEAVFLYVFVTSITTQALVTMYTVDRDPARFASINNQTLTAGGVRYEGWPNSKRLPDIKELSAYVLAAGFFHFPLITALYPLIRSYDPINILLENSLSELPRRMLAFLG</sequence>
<keyword evidence="1" id="KW-0812">Transmembrane</keyword>
<accession>A0ABP1RJR5</accession>
<name>A0ABP1RJR5_9HEXA</name>
<protein>
    <submittedName>
        <fullName evidence="2">Uncharacterized protein</fullName>
    </submittedName>
</protein>
<organism evidence="2 3">
    <name type="scientific">Orchesella dallaii</name>
    <dbReference type="NCBI Taxonomy" id="48710"/>
    <lineage>
        <taxon>Eukaryota</taxon>
        <taxon>Metazoa</taxon>
        <taxon>Ecdysozoa</taxon>
        <taxon>Arthropoda</taxon>
        <taxon>Hexapoda</taxon>
        <taxon>Collembola</taxon>
        <taxon>Entomobryomorpha</taxon>
        <taxon>Entomobryoidea</taxon>
        <taxon>Orchesellidae</taxon>
        <taxon>Orchesellinae</taxon>
        <taxon>Orchesella</taxon>
    </lineage>
</organism>
<keyword evidence="1" id="KW-1133">Transmembrane helix</keyword>
<feature type="transmembrane region" description="Helical" evidence="1">
    <location>
        <begin position="82"/>
        <end position="102"/>
    </location>
</feature>
<dbReference type="Proteomes" id="UP001642540">
    <property type="component" value="Unassembled WGS sequence"/>
</dbReference>
<gene>
    <name evidence="2" type="ORF">ODALV1_LOCUS22999</name>
</gene>
<evidence type="ECO:0000313" key="2">
    <source>
        <dbReference type="EMBL" id="CAL8129235.1"/>
    </source>
</evidence>
<feature type="transmembrane region" description="Helical" evidence="1">
    <location>
        <begin position="45"/>
        <end position="62"/>
    </location>
</feature>
<evidence type="ECO:0000313" key="3">
    <source>
        <dbReference type="Proteomes" id="UP001642540"/>
    </source>
</evidence>
<evidence type="ECO:0000256" key="1">
    <source>
        <dbReference type="SAM" id="Phobius"/>
    </source>
</evidence>
<proteinExistence type="predicted"/>
<keyword evidence="1" id="KW-0472">Membrane</keyword>
<keyword evidence="3" id="KW-1185">Reference proteome</keyword>
<dbReference type="EMBL" id="CAXLJM020000076">
    <property type="protein sequence ID" value="CAL8129235.1"/>
    <property type="molecule type" value="Genomic_DNA"/>
</dbReference>